<evidence type="ECO:0000256" key="3">
    <source>
        <dbReference type="ARBA" id="ARBA00022448"/>
    </source>
</evidence>
<evidence type="ECO:0000256" key="8">
    <source>
        <dbReference type="ARBA" id="ARBA00022989"/>
    </source>
</evidence>
<feature type="binding site" evidence="15">
    <location>
        <begin position="44"/>
        <end position="48"/>
    </location>
    <ligand>
        <name>GTP</name>
        <dbReference type="ChEBI" id="CHEBI:37565"/>
        <label>1</label>
    </ligand>
</feature>
<feature type="binding site" evidence="15">
    <location>
        <begin position="19"/>
        <end position="26"/>
    </location>
    <ligand>
        <name>GTP</name>
        <dbReference type="ChEBI" id="CHEBI:37565"/>
        <label>1</label>
    </ligand>
</feature>
<evidence type="ECO:0000256" key="14">
    <source>
        <dbReference type="NCBIfam" id="TIGR00437"/>
    </source>
</evidence>
<evidence type="ECO:0000256" key="16">
    <source>
        <dbReference type="PIRSR" id="PIRSR603373-2"/>
    </source>
</evidence>
<evidence type="ECO:0000256" key="7">
    <source>
        <dbReference type="ARBA" id="ARBA00022741"/>
    </source>
</evidence>
<feature type="transmembrane region" description="Helical" evidence="17">
    <location>
        <begin position="655"/>
        <end position="675"/>
    </location>
</feature>
<dbReference type="InterPro" id="IPR006073">
    <property type="entry name" value="GTP-bd"/>
</dbReference>
<feature type="binding site" evidence="16">
    <location>
        <position position="34"/>
    </location>
    <ligand>
        <name>Mg(2+)</name>
        <dbReference type="ChEBI" id="CHEBI:18420"/>
        <label>2</label>
    </ligand>
</feature>
<feature type="binding site" evidence="15">
    <location>
        <begin position="154"/>
        <end position="156"/>
    </location>
    <ligand>
        <name>GTP</name>
        <dbReference type="ChEBI" id="CHEBI:37565"/>
        <label>1</label>
    </ligand>
</feature>
<dbReference type="RefSeq" id="WP_014063183.1">
    <property type="nucleotide sequence ID" value="NC_015958.1"/>
</dbReference>
<keyword evidence="9 17" id="KW-0408">Iron</keyword>
<evidence type="ECO:0000256" key="2">
    <source>
        <dbReference type="ARBA" id="ARBA00004651"/>
    </source>
</evidence>
<dbReference type="GO" id="GO:0005886">
    <property type="term" value="C:plasma membrane"/>
    <property type="evidence" value="ECO:0007669"/>
    <property type="project" value="UniProtKB-SubCell"/>
</dbReference>
<evidence type="ECO:0000313" key="20">
    <source>
        <dbReference type="EMBL" id="AEM79217.1"/>
    </source>
</evidence>
<dbReference type="CDD" id="cd01879">
    <property type="entry name" value="FeoB"/>
    <property type="match status" value="1"/>
</dbReference>
<dbReference type="Pfam" id="PF02421">
    <property type="entry name" value="FeoB_N"/>
    <property type="match status" value="1"/>
</dbReference>
<dbReference type="InterPro" id="IPR050860">
    <property type="entry name" value="FeoB_GTPase"/>
</dbReference>
<feature type="transmembrane region" description="Helical" evidence="17">
    <location>
        <begin position="623"/>
        <end position="643"/>
    </location>
</feature>
<feature type="domain" description="FeoB-type G" evidence="19">
    <location>
        <begin position="12"/>
        <end position="174"/>
    </location>
</feature>
<dbReference type="PANTHER" id="PTHR43185">
    <property type="entry name" value="FERROUS IRON TRANSPORT PROTEIN B"/>
    <property type="match status" value="1"/>
</dbReference>
<keyword evidence="8 17" id="KW-1133">Transmembrane helix</keyword>
<feature type="transmembrane region" description="Helical" evidence="17">
    <location>
        <begin position="402"/>
        <end position="424"/>
    </location>
</feature>
<dbReference type="HOGENOM" id="CLU_013350_3_0_9"/>
<keyword evidence="16" id="KW-0479">Metal-binding</keyword>
<dbReference type="PRINTS" id="PR00326">
    <property type="entry name" value="GTP1OBG"/>
</dbReference>
<dbReference type="GO" id="GO:0046872">
    <property type="term" value="F:metal ion binding"/>
    <property type="evidence" value="ECO:0007669"/>
    <property type="project" value="UniProtKB-KW"/>
</dbReference>
<dbReference type="SUPFAM" id="SSF52540">
    <property type="entry name" value="P-loop containing nucleoside triphosphate hydrolases"/>
    <property type="match status" value="1"/>
</dbReference>
<dbReference type="GO" id="GO:0015093">
    <property type="term" value="F:ferrous iron transmembrane transporter activity"/>
    <property type="evidence" value="ECO:0007669"/>
    <property type="project" value="UniProtKB-UniRule"/>
</dbReference>
<accession>G2MWV5</accession>
<evidence type="ECO:0000256" key="17">
    <source>
        <dbReference type="RuleBase" id="RU362098"/>
    </source>
</evidence>
<keyword evidence="7 15" id="KW-0547">Nucleotide-binding</keyword>
<dbReference type="Proteomes" id="UP000008276">
    <property type="component" value="Chromosome"/>
</dbReference>
<evidence type="ECO:0000256" key="1">
    <source>
        <dbReference type="ARBA" id="ARBA00003926"/>
    </source>
</evidence>
<keyword evidence="10" id="KW-0406">Ion transport</keyword>
<dbReference type="InterPro" id="IPR003373">
    <property type="entry name" value="Fe2_transport_prot-B"/>
</dbReference>
<organism evidence="20 21">
    <name type="scientific">Thermoanaerobacter wiegelii Rt8.B1</name>
    <dbReference type="NCBI Taxonomy" id="697303"/>
    <lineage>
        <taxon>Bacteria</taxon>
        <taxon>Bacillati</taxon>
        <taxon>Bacillota</taxon>
        <taxon>Clostridia</taxon>
        <taxon>Thermoanaerobacterales</taxon>
        <taxon>Thermoanaerobacteraceae</taxon>
        <taxon>Thermoanaerobacter</taxon>
    </lineage>
</organism>
<keyword evidence="16" id="KW-0460">Magnesium</keyword>
<dbReference type="AlphaFoldDB" id="G2MWV5"/>
<dbReference type="InterPro" id="IPR011642">
    <property type="entry name" value="Gate_dom"/>
</dbReference>
<proteinExistence type="inferred from homology"/>
<feature type="transmembrane region" description="Helical" evidence="17">
    <location>
        <begin position="325"/>
        <end position="346"/>
    </location>
</feature>
<feature type="transmembrane region" description="Helical" evidence="17">
    <location>
        <begin position="298"/>
        <end position="319"/>
    </location>
</feature>
<evidence type="ECO:0000256" key="4">
    <source>
        <dbReference type="ARBA" id="ARBA00022475"/>
    </source>
</evidence>
<dbReference type="KEGG" id="twi:Thewi_1831"/>
<keyword evidence="4" id="KW-1003">Cell membrane</keyword>
<protein>
    <recommendedName>
        <fullName evidence="13 14">Ferrous iron transport protein B</fullName>
    </recommendedName>
</protein>
<dbReference type="InterPro" id="IPR027417">
    <property type="entry name" value="P-loop_NTPase"/>
</dbReference>
<dbReference type="PANTHER" id="PTHR43185:SF1">
    <property type="entry name" value="FE(2+) TRANSPORTER FEOB"/>
    <property type="match status" value="1"/>
</dbReference>
<keyword evidence="11 15" id="KW-0342">GTP-binding</keyword>
<evidence type="ECO:0000256" key="15">
    <source>
        <dbReference type="PIRSR" id="PIRSR603373-1"/>
    </source>
</evidence>
<dbReference type="eggNOG" id="COG0370">
    <property type="taxonomic scope" value="Bacteria"/>
</dbReference>
<feature type="binding site" evidence="15">
    <location>
        <begin position="125"/>
        <end position="128"/>
    </location>
    <ligand>
        <name>GTP</name>
        <dbReference type="ChEBI" id="CHEBI:37565"/>
        <label>1</label>
    </ligand>
</feature>
<evidence type="ECO:0000256" key="6">
    <source>
        <dbReference type="ARBA" id="ARBA00022692"/>
    </source>
</evidence>
<dbReference type="InterPro" id="IPR011640">
    <property type="entry name" value="Fe2_transport_prot_B_C"/>
</dbReference>
<dbReference type="InterPro" id="IPR030389">
    <property type="entry name" value="G_FEOB_dom"/>
</dbReference>
<keyword evidence="12 17" id="KW-0472">Membrane</keyword>
<dbReference type="FunFam" id="3.40.50.300:FF:000969">
    <property type="entry name" value="Ferrous iron transporter B"/>
    <property type="match status" value="1"/>
</dbReference>
<feature type="coiled-coil region" evidence="18">
    <location>
        <begin position="181"/>
        <end position="249"/>
    </location>
</feature>
<keyword evidence="5 17" id="KW-0410">Iron transport</keyword>
<feature type="transmembrane region" description="Helical" evidence="17">
    <location>
        <begin position="358"/>
        <end position="382"/>
    </location>
</feature>
<feature type="binding site" evidence="15">
    <location>
        <begin position="65"/>
        <end position="68"/>
    </location>
    <ligand>
        <name>GTP</name>
        <dbReference type="ChEBI" id="CHEBI:37565"/>
        <label>1</label>
    </ligand>
</feature>
<dbReference type="Gene3D" id="3.40.50.300">
    <property type="entry name" value="P-loop containing nucleotide triphosphate hydrolases"/>
    <property type="match status" value="1"/>
</dbReference>
<dbReference type="GO" id="GO:0005525">
    <property type="term" value="F:GTP binding"/>
    <property type="evidence" value="ECO:0007669"/>
    <property type="project" value="UniProtKB-KW"/>
</dbReference>
<dbReference type="Pfam" id="PF07664">
    <property type="entry name" value="FeoB_C"/>
    <property type="match status" value="1"/>
</dbReference>
<reference evidence="20 21" key="1">
    <citation type="submission" date="2011-08" db="EMBL/GenBank/DDBJ databases">
        <title>Complete sequence of Thermoanaerobacter wiegelii Rt8.B1.</title>
        <authorList>
            <consortium name="US DOE Joint Genome Institute"/>
            <person name="Lucas S."/>
            <person name="Han J."/>
            <person name="Lapidus A."/>
            <person name="Cheng J.-F."/>
            <person name="Goodwin L."/>
            <person name="Pitluck S."/>
            <person name="Peters L."/>
            <person name="Mikhailova N."/>
            <person name="Zeytun A."/>
            <person name="Daligault H."/>
            <person name="Detter J.C."/>
            <person name="Han C."/>
            <person name="Tapia R."/>
            <person name="Land M."/>
            <person name="Hauser L."/>
            <person name="Kyrpides N."/>
            <person name="Ivanova N."/>
            <person name="Pagani I."/>
            <person name="Hemme C."/>
            <person name="Woyke T."/>
        </authorList>
    </citation>
    <scope>NUCLEOTIDE SEQUENCE [LARGE SCALE GENOMIC DNA]</scope>
    <source>
        <strain evidence="20 21">Rt8.B1</strain>
    </source>
</reference>
<name>G2MWV5_9THEO</name>
<feature type="transmembrane region" description="Helical" evidence="17">
    <location>
        <begin position="584"/>
        <end position="603"/>
    </location>
</feature>
<evidence type="ECO:0000256" key="18">
    <source>
        <dbReference type="SAM" id="Coils"/>
    </source>
</evidence>
<dbReference type="NCBIfam" id="TIGR00231">
    <property type="entry name" value="small_GTP"/>
    <property type="match status" value="1"/>
</dbReference>
<dbReference type="Pfam" id="PF17910">
    <property type="entry name" value="FeoB_Cyto"/>
    <property type="match status" value="1"/>
</dbReference>
<dbReference type="InterPro" id="IPR041069">
    <property type="entry name" value="FeoB_Cyto"/>
</dbReference>
<dbReference type="PROSITE" id="PS51711">
    <property type="entry name" value="G_FEOB"/>
    <property type="match status" value="1"/>
</dbReference>
<feature type="transmembrane region" description="Helical" evidence="17">
    <location>
        <begin position="436"/>
        <end position="462"/>
    </location>
</feature>
<evidence type="ECO:0000313" key="21">
    <source>
        <dbReference type="Proteomes" id="UP000008276"/>
    </source>
</evidence>
<dbReference type="Gene3D" id="1.10.287.1770">
    <property type="match status" value="1"/>
</dbReference>
<dbReference type="STRING" id="697303.Thewi_1831"/>
<gene>
    <name evidence="20" type="ORF">Thewi_1831</name>
</gene>
<comment type="function">
    <text evidence="1 17">Probable transporter of a GTP-driven Fe(2+) uptake system.</text>
</comment>
<evidence type="ECO:0000256" key="10">
    <source>
        <dbReference type="ARBA" id="ARBA00023065"/>
    </source>
</evidence>
<evidence type="ECO:0000256" key="13">
    <source>
        <dbReference type="ARBA" id="ARBA00031200"/>
    </source>
</evidence>
<keyword evidence="3 17" id="KW-0813">Transport</keyword>
<sequence>MGEVSTLQGRRELVIALAGNPNSGKTTLFNDLTGSRQHVGNWPGVTVEKKEGKLKFEGVDINVVDLPGTYSLGAYTEDEVVARNFIIYDKPDVVVNVVDATNLERNLYLTMQLLEMNANVVLALNMYDEAKAKGIQIDVEKLSKLLKIPVIPTVATKNVGIKELLQAVLKVYESKEKEVYKVDYGKEIEEEIDKLKKLIEKEENLTKRFLARWLAVKLLENDENIIKEIENYKDILSQLKESKKYLEEVLGEDAEILIADKRYGFISGIIKECVRKHYTVEDRYTLSDKIDKIVTNRYLGIPIFLLAMWGVFQFTFVIGDPLVGWIETFFGWLGEVTNTVLANIGVPEVVASFITDGLIGGIGSVLVFIPPIFLLFFAISILEDSGYMARAAYVMDRLMNALGLHGKSFIPMIIGFGCNVPGIMATRTLENKEDRLITILINPLMSCTARLPVYVLFAGAFFTANQGLVVFSIYLLGIVLAIIVAKLFKKYLFKGKTSHFVMELPPYRIPTLKGLFIHMWERGSEFIKKAGTIIVSVVILIWVLSNLPVGVEYASENSLIGRIGSLIAPILKPAGFGKWEAASALIFGILAKEVVVGTFGVVYGAEGAALTEAIRQNFTPLSAYAFMVMTLIYIPCVATIGAIKRETNSWKWTAFAVGYTLVLGWLMAVIVYQGGKLLGLN</sequence>
<evidence type="ECO:0000256" key="9">
    <source>
        <dbReference type="ARBA" id="ARBA00023004"/>
    </source>
</evidence>
<feature type="transmembrane region" description="Helical" evidence="17">
    <location>
        <begin position="468"/>
        <end position="488"/>
    </location>
</feature>
<feature type="transmembrane region" description="Helical" evidence="17">
    <location>
        <begin position="526"/>
        <end position="547"/>
    </location>
</feature>
<evidence type="ECO:0000259" key="19">
    <source>
        <dbReference type="PROSITE" id="PS51711"/>
    </source>
</evidence>
<dbReference type="Pfam" id="PF07670">
    <property type="entry name" value="Gate"/>
    <property type="match status" value="2"/>
</dbReference>
<comment type="subcellular location">
    <subcellularLocation>
        <location evidence="2 17">Cell membrane</location>
        <topology evidence="2 17">Multi-pass membrane protein</topology>
    </subcellularLocation>
</comment>
<evidence type="ECO:0000256" key="5">
    <source>
        <dbReference type="ARBA" id="ARBA00022496"/>
    </source>
</evidence>
<dbReference type="InterPro" id="IPR005225">
    <property type="entry name" value="Small_GTP-bd"/>
</dbReference>
<keyword evidence="21" id="KW-1185">Reference proteome</keyword>
<comment type="similarity">
    <text evidence="17">Belongs to the TRAFAC class TrmE-Era-EngA-EngB-Septin-like GTPase superfamily. FeoB GTPase (TC 9.A.8) family.</text>
</comment>
<keyword evidence="18" id="KW-0175">Coiled coil</keyword>
<dbReference type="EMBL" id="CP002991">
    <property type="protein sequence ID" value="AEM79217.1"/>
    <property type="molecule type" value="Genomic_DNA"/>
</dbReference>
<feature type="binding site" evidence="16">
    <location>
        <position position="33"/>
    </location>
    <ligand>
        <name>Mg(2+)</name>
        <dbReference type="ChEBI" id="CHEBI:18420"/>
        <label>2</label>
    </ligand>
</feature>
<dbReference type="FunFam" id="1.10.287.1770:FF:000003">
    <property type="entry name" value="Ferrous iron transport protein B"/>
    <property type="match status" value="1"/>
</dbReference>
<dbReference type="NCBIfam" id="TIGR00437">
    <property type="entry name" value="feoB"/>
    <property type="match status" value="1"/>
</dbReference>
<evidence type="ECO:0000256" key="11">
    <source>
        <dbReference type="ARBA" id="ARBA00023134"/>
    </source>
</evidence>
<keyword evidence="6 17" id="KW-0812">Transmembrane</keyword>
<feature type="binding site" evidence="16">
    <location>
        <position position="30"/>
    </location>
    <ligand>
        <name>Mg(2+)</name>
        <dbReference type="ChEBI" id="CHEBI:18420"/>
        <label>2</label>
    </ligand>
</feature>
<evidence type="ECO:0000256" key="12">
    <source>
        <dbReference type="ARBA" id="ARBA00023136"/>
    </source>
</evidence>